<proteinExistence type="predicted"/>
<evidence type="ECO:0000313" key="1">
    <source>
        <dbReference type="EMBL" id="VDN42193.1"/>
    </source>
</evidence>
<evidence type="ECO:0000313" key="2">
    <source>
        <dbReference type="Proteomes" id="UP000281553"/>
    </source>
</evidence>
<organism evidence="1 2">
    <name type="scientific">Dibothriocephalus latus</name>
    <name type="common">Fish tapeworm</name>
    <name type="synonym">Diphyllobothrium latum</name>
    <dbReference type="NCBI Taxonomy" id="60516"/>
    <lineage>
        <taxon>Eukaryota</taxon>
        <taxon>Metazoa</taxon>
        <taxon>Spiralia</taxon>
        <taxon>Lophotrochozoa</taxon>
        <taxon>Platyhelminthes</taxon>
        <taxon>Cestoda</taxon>
        <taxon>Eucestoda</taxon>
        <taxon>Diphyllobothriidea</taxon>
        <taxon>Diphyllobothriidae</taxon>
        <taxon>Dibothriocephalus</taxon>
    </lineage>
</organism>
<dbReference type="Proteomes" id="UP000281553">
    <property type="component" value="Unassembled WGS sequence"/>
</dbReference>
<reference evidence="1 2" key="1">
    <citation type="submission" date="2018-11" db="EMBL/GenBank/DDBJ databases">
        <authorList>
            <consortium name="Pathogen Informatics"/>
        </authorList>
    </citation>
    <scope>NUCLEOTIDE SEQUENCE [LARGE SCALE GENOMIC DNA]</scope>
</reference>
<sequence>METLAILLETVVVKGIPDVARVVVQEGQDGQHRVFVEGPKLQEPVLCRGPVTRIVAPVSEPTAKKDDPADFRKAFDQDVCVRTEYLLHKWE</sequence>
<accession>A0A3P7NX64</accession>
<protein>
    <submittedName>
        <fullName evidence="1">Uncharacterized protein</fullName>
    </submittedName>
</protein>
<keyword evidence="2" id="KW-1185">Reference proteome</keyword>
<gene>
    <name evidence="1" type="ORF">DILT_LOCUS18764</name>
</gene>
<dbReference type="EMBL" id="UYRU01103921">
    <property type="protein sequence ID" value="VDN42193.1"/>
    <property type="molecule type" value="Genomic_DNA"/>
</dbReference>
<name>A0A3P7NX64_DIBLA</name>
<dbReference type="AlphaFoldDB" id="A0A3P7NX64"/>